<dbReference type="InterPro" id="IPR045344">
    <property type="entry name" value="C-JID"/>
</dbReference>
<dbReference type="GO" id="GO:0043531">
    <property type="term" value="F:ADP binding"/>
    <property type="evidence" value="ECO:0007669"/>
    <property type="project" value="InterPro"/>
</dbReference>
<dbReference type="EnsemblPlants" id="Bra023671.1">
    <property type="protein sequence ID" value="Bra023671.1-P"/>
    <property type="gene ID" value="Bra023671"/>
</dbReference>
<dbReference type="Pfam" id="PF00931">
    <property type="entry name" value="NB-ARC"/>
    <property type="match status" value="1"/>
</dbReference>
<dbReference type="InterPro" id="IPR000157">
    <property type="entry name" value="TIR_dom"/>
</dbReference>
<dbReference type="STRING" id="51351.M4E4G8"/>
<dbReference type="PANTHER" id="PTHR11017">
    <property type="entry name" value="LEUCINE-RICH REPEAT-CONTAINING PROTEIN"/>
    <property type="match status" value="1"/>
</dbReference>
<keyword evidence="5" id="KW-0520">NAD</keyword>
<dbReference type="Gene3D" id="1.10.8.430">
    <property type="entry name" value="Helical domain of apoptotic protease-activating factors"/>
    <property type="match status" value="1"/>
</dbReference>
<dbReference type="InterPro" id="IPR027417">
    <property type="entry name" value="P-loop_NTPase"/>
</dbReference>
<dbReference type="EC" id="3.2.2.6" evidence="1"/>
<evidence type="ECO:0000256" key="2">
    <source>
        <dbReference type="ARBA" id="ARBA00022614"/>
    </source>
</evidence>
<accession>M4E4G8</accession>
<dbReference type="PROSITE" id="PS50104">
    <property type="entry name" value="TIR"/>
    <property type="match status" value="1"/>
</dbReference>
<keyword evidence="4" id="KW-0378">Hydrolase</keyword>
<dbReference type="CDD" id="cd00267">
    <property type="entry name" value="ABC_ATPase"/>
    <property type="match status" value="1"/>
</dbReference>
<dbReference type="Pfam" id="PF20160">
    <property type="entry name" value="C-JID"/>
    <property type="match status" value="2"/>
</dbReference>
<protein>
    <recommendedName>
        <fullName evidence="1">ADP-ribosyl cyclase/cyclic ADP-ribose hydrolase</fullName>
        <ecNumber evidence="1">3.2.2.6</ecNumber>
    </recommendedName>
</protein>
<dbReference type="GO" id="GO:0006952">
    <property type="term" value="P:defense response"/>
    <property type="evidence" value="ECO:0007669"/>
    <property type="project" value="InterPro"/>
</dbReference>
<feature type="compositionally biased region" description="Basic and acidic residues" evidence="7">
    <location>
        <begin position="1294"/>
        <end position="1313"/>
    </location>
</feature>
<dbReference type="Pfam" id="PF07725">
    <property type="entry name" value="LRR_3"/>
    <property type="match status" value="1"/>
</dbReference>
<dbReference type="Gene3D" id="3.80.10.10">
    <property type="entry name" value="Ribonuclease Inhibitor"/>
    <property type="match status" value="2"/>
</dbReference>
<name>M4E4G8_BRACM</name>
<evidence type="ECO:0000313" key="10">
    <source>
        <dbReference type="EnsemblPlants" id="Bra023671.1-P"/>
    </source>
</evidence>
<feature type="domain" description="TIR" evidence="9">
    <location>
        <begin position="11"/>
        <end position="175"/>
    </location>
</feature>
<dbReference type="InterPro" id="IPR044974">
    <property type="entry name" value="Disease_R_plants"/>
</dbReference>
<organism evidence="10 11">
    <name type="scientific">Brassica campestris</name>
    <name type="common">Field mustard</name>
    <dbReference type="NCBI Taxonomy" id="3711"/>
    <lineage>
        <taxon>Eukaryota</taxon>
        <taxon>Viridiplantae</taxon>
        <taxon>Streptophyta</taxon>
        <taxon>Embryophyta</taxon>
        <taxon>Tracheophyta</taxon>
        <taxon>Spermatophyta</taxon>
        <taxon>Magnoliopsida</taxon>
        <taxon>eudicotyledons</taxon>
        <taxon>Gunneridae</taxon>
        <taxon>Pentapetalae</taxon>
        <taxon>rosids</taxon>
        <taxon>malvids</taxon>
        <taxon>Brassicales</taxon>
        <taxon>Brassicaceae</taxon>
        <taxon>Brassiceae</taxon>
        <taxon>Brassica</taxon>
    </lineage>
</organism>
<sequence length="1523" mass="172849">MASSSSLSRGWLYHVFLSFRGVDVRKGFLSHVLKELKSKGILPFIDNEIKRGESVGPVLVGAIRQSRVAVVLLSRNYAYSSWCLDELVEIMKCRKEDQQKVMTIFYEVDPSHVRKQNGDFGKAFDETCVGKTEEVKQAWKQALKEVAGIAGYDFSNCDNEADLINKVASDVAAMLGFTPSKDFDEFVGIARIIEIKSKLILQSEEVKVIGIVGPAGIGKTSTARVLYNQLSPCFPFSTFLENIRGNYEKPCGDNYSLKLRLHQNFLSQLLNQKDIVVGHLGVAQNMLSDKKVLAVLDEVDSWWQLEEMAKQREWVGPGSIVIITTEDVKLLKQLRLGIDHIYKMEFPTCYESLEIFCQYAFDQNSPYDGFEGLAREVTWLAGNLPLGLRVMGSYLRGMSMDYWIKALPRLRGYVEMHSLLQQLGREIVKKQSLKERQFLMDAKDIFDLLDENTVTGKVLGIMLDTSYQREEIHISKSAFEGMNSLQFLTVNSKNLCILEGLTCLPEKLRLLCWNSCKLRFWPSKFSAEFLVELIMPNSKFEKLWEGIQPLQCLKLMNLLGSCYLKEIPDLSNATSLEELVLCGCKSLLEITSSIGNATKLKKCNLFGCLLLKELPSSISRLINLEELNLNYCWSLKALSVFSSLEKLSGCSSLKELRLTRTAIEEVPSSMSTWSCLYELDMSGCTNLKEFPNVPDSIVELDLCRTGIEEVPPWIEKLFRVRKLIMNGCEKLKKISPKVSKLENLEFLGLRKDGQDEYDDEYVGEFGLKLFEAVMKWGPDLNHSWELRSDFRVHHILPICLPKKAFTSPVSLLLRCVGLKTIPDCIGFLSGLSELDITECRKLRALPQLPAALISLDAQNCESLESIDSSSFQNPNIHLDFANCFNLNQEARRLIETSACKYAVLPGRKVPAHFTHQATSGCLTINLSPKCLPSSFRFRACILVPTDSWHYFVPENGLSCSVSGKQNDLTVEYGTNQIHHMPGIEGCREHLYIFEDSFCLNQDFPEGEETTSSELSFLFRLHYGDVKIKGCGVQLLFPHCITDENADNYNDEDGDGDGEEEYESDDDNDGDCDDDETDDDGEEEEYESDSYGRGFDYSHPNQKWKNLIRTSDCKSVLVEGVEVPADFTHQATSGSLTINITPRSLPSSVRFKACILLSRDKINLEDYYDDDDYEEGVPLSAWQLYNNYDEDDDEEDDDEEDENLLMCVSCSFMGEQNGLTVSYGSNKHDMPYLYGYEDHLYTFEDSFCLDQDFPEATFSSLMFQFEVCYKKWKIKACGVQLLRDEENADDDDGGGSDKKESKSVPEGSKESEVVISHVEEDPVDNLRNRVYHMKSILLINGTVKKQKGDFGKVFDETCVGKTEEAKQAWRQALEDVAGNNDAGFYDAGIDTNIEAKNETEEGEESGRDEDAGTKEQETKEVNPCLMIDRSNFLGLKKQILGIYVDYLLFWFFFIFFRPVKRDYIRQWLMYKQTCPKTTEVVSHCSMTPNSLIDELVRKCCRANKYDWSKPSDEIATGMFNDDID</sequence>
<feature type="compositionally biased region" description="Acidic residues" evidence="7">
    <location>
        <begin position="1045"/>
        <end position="1087"/>
    </location>
</feature>
<reference evidence="10 11" key="2">
    <citation type="journal article" date="2018" name="Hortic Res">
        <title>Improved Brassica rapa reference genome by single-molecule sequencing and chromosome conformation capture technologies.</title>
        <authorList>
            <person name="Zhang L."/>
            <person name="Cai X."/>
            <person name="Wu J."/>
            <person name="Liu M."/>
            <person name="Grob S."/>
            <person name="Cheng F."/>
            <person name="Liang J."/>
            <person name="Cai C."/>
            <person name="Liu Z."/>
            <person name="Liu B."/>
            <person name="Wang F."/>
            <person name="Li S."/>
            <person name="Liu F."/>
            <person name="Li X."/>
            <person name="Cheng L."/>
            <person name="Yang W."/>
            <person name="Li M.H."/>
            <person name="Grossniklaus U."/>
            <person name="Zheng H."/>
            <person name="Wang X."/>
        </authorList>
    </citation>
    <scope>NUCLEOTIDE SEQUENCE [LARGE SCALE GENOMIC DNA]</scope>
    <source>
        <strain evidence="10 11">cv. Chiifu-401-42</strain>
    </source>
</reference>
<reference evidence="10 11" key="1">
    <citation type="journal article" date="2011" name="Nat. Genet.">
        <title>The genome of the mesopolyploid crop species Brassica rapa.</title>
        <authorList>
            <consortium name="Brassica rapa Genome Sequencing Project Consortium"/>
            <person name="Wang X."/>
            <person name="Wang H."/>
            <person name="Wang J."/>
            <person name="Sun R."/>
            <person name="Wu J."/>
            <person name="Liu S."/>
            <person name="Bai Y."/>
            <person name="Mun J.H."/>
            <person name="Bancroft I."/>
            <person name="Cheng F."/>
            <person name="Huang S."/>
            <person name="Li X."/>
            <person name="Hua W."/>
            <person name="Wang J."/>
            <person name="Wang X."/>
            <person name="Freeling M."/>
            <person name="Pires J.C."/>
            <person name="Paterson A.H."/>
            <person name="Chalhoub B."/>
            <person name="Wang B."/>
            <person name="Hayward A."/>
            <person name="Sharpe A.G."/>
            <person name="Park B.S."/>
            <person name="Weisshaar B."/>
            <person name="Liu B."/>
            <person name="Li B."/>
            <person name="Liu B."/>
            <person name="Tong C."/>
            <person name="Song C."/>
            <person name="Duran C."/>
            <person name="Peng C."/>
            <person name="Geng C."/>
            <person name="Koh C."/>
            <person name="Lin C."/>
            <person name="Edwards D."/>
            <person name="Mu D."/>
            <person name="Shen D."/>
            <person name="Soumpourou E."/>
            <person name="Li F."/>
            <person name="Fraser F."/>
            <person name="Conant G."/>
            <person name="Lassalle G."/>
            <person name="King G.J."/>
            <person name="Bonnema G."/>
            <person name="Tang H."/>
            <person name="Wang H."/>
            <person name="Belcram H."/>
            <person name="Zhou H."/>
            <person name="Hirakawa H."/>
            <person name="Abe H."/>
            <person name="Guo H."/>
            <person name="Wang H."/>
            <person name="Jin H."/>
            <person name="Parkin I.A."/>
            <person name="Batley J."/>
            <person name="Kim J.S."/>
            <person name="Just J."/>
            <person name="Li J."/>
            <person name="Xu J."/>
            <person name="Deng J."/>
            <person name="Kim J.A."/>
            <person name="Li J."/>
            <person name="Yu J."/>
            <person name="Meng J."/>
            <person name="Wang J."/>
            <person name="Min J."/>
            <person name="Poulain J."/>
            <person name="Wang J."/>
            <person name="Hatakeyama K."/>
            <person name="Wu K."/>
            <person name="Wang L."/>
            <person name="Fang L."/>
            <person name="Trick M."/>
            <person name="Links M.G."/>
            <person name="Zhao M."/>
            <person name="Jin M."/>
            <person name="Ramchiary N."/>
            <person name="Drou N."/>
            <person name="Berkman P.J."/>
            <person name="Cai Q."/>
            <person name="Huang Q."/>
            <person name="Li R."/>
            <person name="Tabata S."/>
            <person name="Cheng S."/>
            <person name="Zhang S."/>
            <person name="Zhang S."/>
            <person name="Huang S."/>
            <person name="Sato S."/>
            <person name="Sun S."/>
            <person name="Kwon S.J."/>
            <person name="Choi S.R."/>
            <person name="Lee T.H."/>
            <person name="Fan W."/>
            <person name="Zhao X."/>
            <person name="Tan X."/>
            <person name="Xu X."/>
            <person name="Wang Y."/>
            <person name="Qiu Y."/>
            <person name="Yin Y."/>
            <person name="Li Y."/>
            <person name="Du Y."/>
            <person name="Liao Y."/>
            <person name="Lim Y."/>
            <person name="Narusaka Y."/>
            <person name="Wang Y."/>
            <person name="Wang Z."/>
            <person name="Li Z."/>
            <person name="Wang Z."/>
            <person name="Xiong Z."/>
            <person name="Zhang Z."/>
        </authorList>
    </citation>
    <scope>NUCLEOTIDE SEQUENCE [LARGE SCALE GENOMIC DNA]</scope>
    <source>
        <strain evidence="10 11">cv. Chiifu-401-42</strain>
    </source>
</reference>
<keyword evidence="8" id="KW-0472">Membrane</keyword>
<dbReference type="Pfam" id="PF01582">
    <property type="entry name" value="TIR"/>
    <property type="match status" value="2"/>
</dbReference>
<dbReference type="OMA" id="MDYWIKA"/>
<evidence type="ECO:0000256" key="1">
    <source>
        <dbReference type="ARBA" id="ARBA00011982"/>
    </source>
</evidence>
<dbReference type="PANTHER" id="PTHR11017:SF230">
    <property type="entry name" value="ADP-RIBOSYL CYCLASE_CYCLIC ADP-RIBOSE HYDROLASE"/>
    <property type="match status" value="1"/>
</dbReference>
<dbReference type="Gramene" id="Bra023671.1">
    <property type="protein sequence ID" value="Bra023671.1-P"/>
    <property type="gene ID" value="Bra023671"/>
</dbReference>
<dbReference type="Gene3D" id="3.40.50.300">
    <property type="entry name" value="P-loop containing nucleotide triphosphate hydrolases"/>
    <property type="match status" value="1"/>
</dbReference>
<feature type="region of interest" description="Disordered" evidence="7">
    <location>
        <begin position="1285"/>
        <end position="1313"/>
    </location>
</feature>
<keyword evidence="8" id="KW-1133">Transmembrane helix</keyword>
<dbReference type="SUPFAM" id="SSF52540">
    <property type="entry name" value="P-loop containing nucleoside triphosphate hydrolases"/>
    <property type="match status" value="1"/>
</dbReference>
<dbReference type="InParanoid" id="M4E4G8"/>
<dbReference type="SMART" id="SM00255">
    <property type="entry name" value="TIR"/>
    <property type="match status" value="1"/>
</dbReference>
<keyword evidence="2" id="KW-0433">Leucine-rich repeat</keyword>
<dbReference type="InterPro" id="IPR042197">
    <property type="entry name" value="Apaf_helical"/>
</dbReference>
<dbReference type="SUPFAM" id="SSF52200">
    <property type="entry name" value="Toll/Interleukin receptor TIR domain"/>
    <property type="match status" value="1"/>
</dbReference>
<evidence type="ECO:0000256" key="8">
    <source>
        <dbReference type="SAM" id="Phobius"/>
    </source>
</evidence>
<evidence type="ECO:0000256" key="3">
    <source>
        <dbReference type="ARBA" id="ARBA00022737"/>
    </source>
</evidence>
<dbReference type="GO" id="GO:0061809">
    <property type="term" value="F:NAD+ nucleosidase activity, cyclic ADP-ribose generating"/>
    <property type="evidence" value="ECO:0007669"/>
    <property type="project" value="UniProtKB-EC"/>
</dbReference>
<keyword evidence="11" id="KW-1185">Reference proteome</keyword>
<dbReference type="InterPro" id="IPR032675">
    <property type="entry name" value="LRR_dom_sf"/>
</dbReference>
<evidence type="ECO:0000259" key="9">
    <source>
        <dbReference type="PROSITE" id="PS50104"/>
    </source>
</evidence>
<feature type="region of interest" description="Disordered" evidence="7">
    <location>
        <begin position="1394"/>
        <end position="1416"/>
    </location>
</feature>
<proteinExistence type="predicted"/>
<feature type="transmembrane region" description="Helical" evidence="8">
    <location>
        <begin position="1439"/>
        <end position="1458"/>
    </location>
</feature>
<dbReference type="SUPFAM" id="SSF52058">
    <property type="entry name" value="L domain-like"/>
    <property type="match status" value="1"/>
</dbReference>
<feature type="region of interest" description="Disordered" evidence="7">
    <location>
        <begin position="1045"/>
        <end position="1096"/>
    </location>
</feature>
<comment type="catalytic activity">
    <reaction evidence="6">
        <text>NAD(+) + H2O = ADP-D-ribose + nicotinamide + H(+)</text>
        <dbReference type="Rhea" id="RHEA:16301"/>
        <dbReference type="ChEBI" id="CHEBI:15377"/>
        <dbReference type="ChEBI" id="CHEBI:15378"/>
        <dbReference type="ChEBI" id="CHEBI:17154"/>
        <dbReference type="ChEBI" id="CHEBI:57540"/>
        <dbReference type="ChEBI" id="CHEBI:57967"/>
        <dbReference type="EC" id="3.2.2.6"/>
    </reaction>
    <physiologicalReaction direction="left-to-right" evidence="6">
        <dbReference type="Rhea" id="RHEA:16302"/>
    </physiologicalReaction>
</comment>
<dbReference type="HOGENOM" id="CLU_001561_0_1_1"/>
<keyword evidence="8" id="KW-0812">Transmembrane</keyword>
<dbReference type="Gene3D" id="3.40.50.10140">
    <property type="entry name" value="Toll/interleukin-1 receptor homology (TIR) domain"/>
    <property type="match status" value="1"/>
</dbReference>
<evidence type="ECO:0000256" key="5">
    <source>
        <dbReference type="ARBA" id="ARBA00023027"/>
    </source>
</evidence>
<evidence type="ECO:0000256" key="7">
    <source>
        <dbReference type="SAM" id="MobiDB-lite"/>
    </source>
</evidence>
<keyword evidence="3" id="KW-0677">Repeat</keyword>
<dbReference type="Proteomes" id="UP000011750">
    <property type="component" value="Chromosome A02"/>
</dbReference>
<evidence type="ECO:0000313" key="11">
    <source>
        <dbReference type="Proteomes" id="UP000011750"/>
    </source>
</evidence>
<dbReference type="InterPro" id="IPR011713">
    <property type="entry name" value="Leu-rich_rpt_3"/>
</dbReference>
<dbReference type="PRINTS" id="PR00364">
    <property type="entry name" value="DISEASERSIST"/>
</dbReference>
<dbReference type="InterPro" id="IPR002182">
    <property type="entry name" value="NB-ARC"/>
</dbReference>
<dbReference type="InterPro" id="IPR035897">
    <property type="entry name" value="Toll_tir_struct_dom_sf"/>
</dbReference>
<dbReference type="GO" id="GO:0007165">
    <property type="term" value="P:signal transduction"/>
    <property type="evidence" value="ECO:0007669"/>
    <property type="project" value="InterPro"/>
</dbReference>
<reference evidence="10" key="3">
    <citation type="submission" date="2023-03" db="UniProtKB">
        <authorList>
            <consortium name="EnsemblPlants"/>
        </authorList>
    </citation>
    <scope>IDENTIFICATION</scope>
    <source>
        <strain evidence="10">cv. Chiifu-401-42</strain>
    </source>
</reference>
<dbReference type="FunFam" id="3.40.50.10140:FF:000007">
    <property type="entry name" value="Disease resistance protein (TIR-NBS-LRR class)"/>
    <property type="match status" value="1"/>
</dbReference>
<evidence type="ECO:0000256" key="4">
    <source>
        <dbReference type="ARBA" id="ARBA00022801"/>
    </source>
</evidence>
<dbReference type="FunCoup" id="M4E4G8">
    <property type="interactions" value="1"/>
</dbReference>
<evidence type="ECO:0000256" key="6">
    <source>
        <dbReference type="ARBA" id="ARBA00047304"/>
    </source>
</evidence>